<comment type="caution">
    <text evidence="3">The sequence shown here is derived from an EMBL/GenBank/DDBJ whole genome shotgun (WGS) entry which is preliminary data.</text>
</comment>
<name>A0A369VTY2_9SPHN</name>
<dbReference type="PANTHER" id="PTHR46825:SF9">
    <property type="entry name" value="BETA-LACTAMASE-RELATED DOMAIN-CONTAINING PROTEIN"/>
    <property type="match status" value="1"/>
</dbReference>
<protein>
    <submittedName>
        <fullName evidence="3">Class A beta-lactamase-related serine hydrolase</fullName>
    </submittedName>
</protein>
<dbReference type="Gene3D" id="3.40.710.10">
    <property type="entry name" value="DD-peptidase/beta-lactamase superfamily"/>
    <property type="match status" value="2"/>
</dbReference>
<evidence type="ECO:0000259" key="2">
    <source>
        <dbReference type="Pfam" id="PF00144"/>
    </source>
</evidence>
<feature type="signal peptide" evidence="1">
    <location>
        <begin position="1"/>
        <end position="19"/>
    </location>
</feature>
<keyword evidence="3" id="KW-0378">Hydrolase</keyword>
<keyword evidence="1" id="KW-0732">Signal</keyword>
<feature type="domain" description="Beta-lactamase-related" evidence="2">
    <location>
        <begin position="21"/>
        <end position="314"/>
    </location>
</feature>
<dbReference type="OrthoDB" id="113033at2"/>
<organism evidence="3 4">
    <name type="scientific">Sphingomonas aracearum</name>
    <dbReference type="NCBI Taxonomy" id="2283317"/>
    <lineage>
        <taxon>Bacteria</taxon>
        <taxon>Pseudomonadati</taxon>
        <taxon>Pseudomonadota</taxon>
        <taxon>Alphaproteobacteria</taxon>
        <taxon>Sphingomonadales</taxon>
        <taxon>Sphingomonadaceae</taxon>
        <taxon>Sphingomonas</taxon>
    </lineage>
</organism>
<dbReference type="RefSeq" id="WP_114688269.1">
    <property type="nucleotide sequence ID" value="NZ_QQNB01000003.1"/>
</dbReference>
<gene>
    <name evidence="3" type="ORF">DVW87_13060</name>
</gene>
<reference evidence="3 4" key="1">
    <citation type="submission" date="2018-07" db="EMBL/GenBank/DDBJ databases">
        <title>a novel species of Sphingomonas isolated from the rhizosphere soil of Araceae plant.</title>
        <authorList>
            <person name="Zhiyong W."/>
            <person name="Qinglan Z."/>
            <person name="Zhiwei F."/>
            <person name="Ding X."/>
            <person name="Gejiao W."/>
            <person name="Shixue Z."/>
        </authorList>
    </citation>
    <scope>NUCLEOTIDE SEQUENCE [LARGE SCALE GENOMIC DNA]</scope>
    <source>
        <strain evidence="3 4">WZY 27</strain>
    </source>
</reference>
<dbReference type="InterPro" id="IPR050491">
    <property type="entry name" value="AmpC-like"/>
</dbReference>
<dbReference type="AlphaFoldDB" id="A0A369VTY2"/>
<evidence type="ECO:0000313" key="4">
    <source>
        <dbReference type="Proteomes" id="UP000253918"/>
    </source>
</evidence>
<dbReference type="InterPro" id="IPR012338">
    <property type="entry name" value="Beta-lactam/transpept-like"/>
</dbReference>
<proteinExistence type="predicted"/>
<accession>A0A369VTY2</accession>
<evidence type="ECO:0000256" key="1">
    <source>
        <dbReference type="SAM" id="SignalP"/>
    </source>
</evidence>
<evidence type="ECO:0000313" key="3">
    <source>
        <dbReference type="EMBL" id="RDE04532.1"/>
    </source>
</evidence>
<sequence>MIRALLAAACALAGTPAAAETVDQVAARYRLAGEVLVARGDTVLLDHGYGTIAPTGGAKHKAGERWRLASITKQVTAVAVMRMVAQGRVDLDAPLGPVLGTALLNGVSARMLLTHHSGLANPDDTPKQPNGFAAFYRADRPDASHCLSRAGRPNAPFRYNDCDYLLLGAFLESGEGSEGEQDNALFPGTFAKGSEKGVPGFVRNRPEPAFNLATFGSAGGLVGTARGVFDFDRSLMSGKLLPPEQLKTLWTPEGNGSYQALGAWVFPGELNGCITPKRIMQRDGEIGGVQVRNFLLPDDDLVVVVFTNRSSDDFPIGDVRRRKGFAYDLLSAVACA</sequence>
<dbReference type="Proteomes" id="UP000253918">
    <property type="component" value="Unassembled WGS sequence"/>
</dbReference>
<keyword evidence="4" id="KW-1185">Reference proteome</keyword>
<dbReference type="InterPro" id="IPR001466">
    <property type="entry name" value="Beta-lactam-related"/>
</dbReference>
<dbReference type="PANTHER" id="PTHR46825">
    <property type="entry name" value="D-ALANYL-D-ALANINE-CARBOXYPEPTIDASE/ENDOPEPTIDASE AMPH"/>
    <property type="match status" value="1"/>
</dbReference>
<dbReference type="SUPFAM" id="SSF56601">
    <property type="entry name" value="beta-lactamase/transpeptidase-like"/>
    <property type="match status" value="1"/>
</dbReference>
<feature type="chain" id="PRO_5017034039" evidence="1">
    <location>
        <begin position="20"/>
        <end position="336"/>
    </location>
</feature>
<dbReference type="EMBL" id="QQNB01000003">
    <property type="protein sequence ID" value="RDE04532.1"/>
    <property type="molecule type" value="Genomic_DNA"/>
</dbReference>
<dbReference type="Pfam" id="PF00144">
    <property type="entry name" value="Beta-lactamase"/>
    <property type="match status" value="1"/>
</dbReference>
<dbReference type="GO" id="GO:0016787">
    <property type="term" value="F:hydrolase activity"/>
    <property type="evidence" value="ECO:0007669"/>
    <property type="project" value="UniProtKB-KW"/>
</dbReference>